<keyword evidence="4" id="KW-0255">Endonuclease</keyword>
<evidence type="ECO:0000256" key="7">
    <source>
        <dbReference type="ARBA" id="ARBA00023239"/>
    </source>
</evidence>
<dbReference type="InterPro" id="IPR000026">
    <property type="entry name" value="N1-like"/>
</dbReference>
<dbReference type="GO" id="GO:0016787">
    <property type="term" value="F:hydrolase activity"/>
    <property type="evidence" value="ECO:0007669"/>
    <property type="project" value="UniProtKB-KW"/>
</dbReference>
<dbReference type="AlphaFoldDB" id="A0AAN6RZA0"/>
<keyword evidence="7" id="KW-0456">Lyase</keyword>
<dbReference type="Proteomes" id="UP001303473">
    <property type="component" value="Unassembled WGS sequence"/>
</dbReference>
<dbReference type="SUPFAM" id="SSF53933">
    <property type="entry name" value="Microbial ribonucleases"/>
    <property type="match status" value="1"/>
</dbReference>
<keyword evidence="3" id="KW-0540">Nuclease</keyword>
<gene>
    <name evidence="9" type="ORF">QBC46DRAFT_325804</name>
</gene>
<keyword evidence="10" id="KW-1185">Reference proteome</keyword>
<dbReference type="GO" id="GO:0003723">
    <property type="term" value="F:RNA binding"/>
    <property type="evidence" value="ECO:0007669"/>
    <property type="project" value="InterPro"/>
</dbReference>
<proteinExistence type="inferred from homology"/>
<evidence type="ECO:0000256" key="6">
    <source>
        <dbReference type="ARBA" id="ARBA00023157"/>
    </source>
</evidence>
<dbReference type="GO" id="GO:0046589">
    <property type="term" value="F:ribonuclease T1 activity"/>
    <property type="evidence" value="ECO:0007669"/>
    <property type="project" value="UniProtKB-EC"/>
</dbReference>
<comment type="similarity">
    <text evidence="1">Belongs to the ribonuclease N1/T1 family.</text>
</comment>
<evidence type="ECO:0000313" key="10">
    <source>
        <dbReference type="Proteomes" id="UP001303473"/>
    </source>
</evidence>
<keyword evidence="6" id="KW-1015">Disulfide bond</keyword>
<name>A0AAN6RZA0_9PEZI</name>
<dbReference type="PANTHER" id="PTHR42104:SF1">
    <property type="entry name" value="EXTRACELLULAR GUANYL-SPECIFIC RIBONUCLEASE RNTA (AFU_ORTHOLOGUE AFUA_4G03230)"/>
    <property type="match status" value="1"/>
</dbReference>
<evidence type="ECO:0000313" key="9">
    <source>
        <dbReference type="EMBL" id="KAK3933966.1"/>
    </source>
</evidence>
<dbReference type="EMBL" id="MU854044">
    <property type="protein sequence ID" value="KAK3933966.1"/>
    <property type="molecule type" value="Genomic_DNA"/>
</dbReference>
<organism evidence="9 10">
    <name type="scientific">Diplogelasinospora grovesii</name>
    <dbReference type="NCBI Taxonomy" id="303347"/>
    <lineage>
        <taxon>Eukaryota</taxon>
        <taxon>Fungi</taxon>
        <taxon>Dikarya</taxon>
        <taxon>Ascomycota</taxon>
        <taxon>Pezizomycotina</taxon>
        <taxon>Sordariomycetes</taxon>
        <taxon>Sordariomycetidae</taxon>
        <taxon>Sordariales</taxon>
        <taxon>Diplogelasinosporaceae</taxon>
        <taxon>Diplogelasinospora</taxon>
    </lineage>
</organism>
<dbReference type="EC" id="4.6.1.24" evidence="2"/>
<evidence type="ECO:0000256" key="5">
    <source>
        <dbReference type="ARBA" id="ARBA00022801"/>
    </source>
</evidence>
<accession>A0AAN6RZA0</accession>
<sequence length="173" mass="19020">MADSSSDNVTIYYEPTGCNCANKTTYSQSAIHAACVATLDLASKGETVGRDKYPHAYNDYEHFSFPHAQPPYFEFPIMSDGSVYNGDVGPGADRVVIGSVAEDYSSAVYCATITHSGSSERNGFVECKDDTVNPNGQGTWDVRKTERLGREPEGERKLLRGEDVKLPFENTHY</sequence>
<dbReference type="Pfam" id="PF00545">
    <property type="entry name" value="Ribonuclease"/>
    <property type="match status" value="1"/>
</dbReference>
<evidence type="ECO:0000256" key="8">
    <source>
        <dbReference type="ARBA" id="ARBA00034015"/>
    </source>
</evidence>
<protein>
    <recommendedName>
        <fullName evidence="2">ribonuclease T1</fullName>
        <ecNumber evidence="2">4.6.1.24</ecNumber>
    </recommendedName>
</protein>
<dbReference type="Gene3D" id="3.10.450.30">
    <property type="entry name" value="Microbial ribonucleases"/>
    <property type="match status" value="1"/>
</dbReference>
<evidence type="ECO:0000256" key="3">
    <source>
        <dbReference type="ARBA" id="ARBA00022722"/>
    </source>
</evidence>
<evidence type="ECO:0000256" key="4">
    <source>
        <dbReference type="ARBA" id="ARBA00022759"/>
    </source>
</evidence>
<dbReference type="PANTHER" id="PTHR42104">
    <property type="entry name" value="EXTRACELLULAR GUANYL-SPECIFIC RIBONUCLEASE RNTA (AFU_ORTHOLOGUE AFUA_4G03230)"/>
    <property type="match status" value="1"/>
</dbReference>
<dbReference type="InterPro" id="IPR016191">
    <property type="entry name" value="Ribonuclease/ribotoxin"/>
</dbReference>
<reference evidence="10" key="1">
    <citation type="journal article" date="2023" name="Mol. Phylogenet. Evol.">
        <title>Genome-scale phylogeny and comparative genomics of the fungal order Sordariales.</title>
        <authorList>
            <person name="Hensen N."/>
            <person name="Bonometti L."/>
            <person name="Westerberg I."/>
            <person name="Brannstrom I.O."/>
            <person name="Guillou S."/>
            <person name="Cros-Aarteil S."/>
            <person name="Calhoun S."/>
            <person name="Haridas S."/>
            <person name="Kuo A."/>
            <person name="Mondo S."/>
            <person name="Pangilinan J."/>
            <person name="Riley R."/>
            <person name="LaButti K."/>
            <person name="Andreopoulos B."/>
            <person name="Lipzen A."/>
            <person name="Chen C."/>
            <person name="Yan M."/>
            <person name="Daum C."/>
            <person name="Ng V."/>
            <person name="Clum A."/>
            <person name="Steindorff A."/>
            <person name="Ohm R.A."/>
            <person name="Martin F."/>
            <person name="Silar P."/>
            <person name="Natvig D.O."/>
            <person name="Lalanne C."/>
            <person name="Gautier V."/>
            <person name="Ament-Velasquez S.L."/>
            <person name="Kruys A."/>
            <person name="Hutchinson M.I."/>
            <person name="Powell A.J."/>
            <person name="Barry K."/>
            <person name="Miller A.N."/>
            <person name="Grigoriev I.V."/>
            <person name="Debuchy R."/>
            <person name="Gladieux P."/>
            <person name="Hiltunen Thoren M."/>
            <person name="Johannesson H."/>
        </authorList>
    </citation>
    <scope>NUCLEOTIDE SEQUENCE [LARGE SCALE GENOMIC DNA]</scope>
    <source>
        <strain evidence="10">CBS 340.73</strain>
    </source>
</reference>
<comment type="catalytic activity">
    <reaction evidence="8">
        <text>[RNA] containing guanosine + H2O = an [RNA fragment]-3'-guanosine-3'-phosphate + a 5'-hydroxy-ribonucleotide-3'-[RNA fragment].</text>
        <dbReference type="EC" id="4.6.1.24"/>
    </reaction>
</comment>
<comment type="caution">
    <text evidence="9">The sequence shown here is derived from an EMBL/GenBank/DDBJ whole genome shotgun (WGS) entry which is preliminary data.</text>
</comment>
<keyword evidence="5" id="KW-0378">Hydrolase</keyword>
<evidence type="ECO:0000256" key="2">
    <source>
        <dbReference type="ARBA" id="ARBA00012549"/>
    </source>
</evidence>
<evidence type="ECO:0000256" key="1">
    <source>
        <dbReference type="ARBA" id="ARBA00009006"/>
    </source>
</evidence>